<reference evidence="2 3" key="1">
    <citation type="submission" date="2022-05" db="EMBL/GenBank/DDBJ databases">
        <title>Streptomyces sp. nov. RY43-2 isolated from soil of a peat swamp forest.</title>
        <authorList>
            <person name="Kanchanasin P."/>
            <person name="Tanasupawat S."/>
            <person name="Phongsopitanun W."/>
        </authorList>
    </citation>
    <scope>NUCLEOTIDE SEQUENCE [LARGE SCALE GENOMIC DNA]</scope>
    <source>
        <strain evidence="2 3">RY43-2</strain>
    </source>
</reference>
<sequence length="1093" mass="118122">MTSRAPGPLADAVSPALTALVARLRDAGIVPGVEELADALWLAHWLPATTERSDPAEEVVPGGSSQRPDDTGPLPPSARLPRLPAEHTEPQPPDAARLFAPEPGETGTAVPLAPIGVPTAPALPEPLALQRGLRPLQRYRAPVRPVPRVLDETATAERAAESGLVLPVLRTDRRREARMLLVMDVSTSTVVWQQALDELQQVCARAGAFREVQVQYLHEAPGGLPGCSATPEPTGPLHAPEQLSDPTGRRVTLVLSDCAGPMWRGGAMQRLLHRWAATAPVAVVQPLPQRMWLRTHLPARRGLLHRREGPAGALEFRPERGRTERGALPVPVLALRRASVEGWARLVSGATGQSLDAAAGWVRADHAPSAAPVRAAADLSGAERVRAFWRPASSEARRLAVYLTAVPLHLPVMQLVQHAMLARSGPDVLSEVLLSGLVRRREDTGRPDGVRYEFLPGVATELRTRLTVEDAELLFKHCSEYVGRKFGRSVRNFPALAGAFLHGAVLREQLLSPTGGPGEDEPVGLRAFAEVSAEVLRDLGARMPVVPVRPELSDRELLERGRAALARFGREGLTRELDAAVEYLRRATGVARTQAGQGAAHEALAQGLLARWQVRGVGEDLREAWESLDGRRPLSPDGRLVRGLVCWAQARKVRTRGIGFPGIPDSLREWAGTVSGSAEDHAYALLLYVADRDLTSVLSDGGMPERLSTAGGTLAEVRRALAEAGPGTGEDLGPEEWYVLHLLRAAVAAGVRIDLGLSEPAHLVRGRIWLDLARHYQGKGPIEGVAPDTERAADLASRAAGDLLVAADDGSGLSAAEHCRAWLDLASAEEIADRREPERLAHVLEHALITAGGDPELRLECHMRAARIHRARFRRTKDPAELDSAIAAWTDAEWLLSEDDPRRPAVLADFGAALIHRSGTPARSQDVAKAIDLLRRAVDESPPDDPELPRRRGTLAYAHVLRYGAQLVQSDLYEAEWLFGEAIRGSDDQAFLAKAWMSRGAALVLLAAHADARPRQNEALDCFSRAAVHARAAGDEELLADAHEARGRVREQLGEPEAALTEFRTALDLTGNPDTIDALRTHISRLAPEAPEE</sequence>
<evidence type="ECO:0000313" key="3">
    <source>
        <dbReference type="Proteomes" id="UP001523219"/>
    </source>
</evidence>
<comment type="caution">
    <text evidence="2">The sequence shown here is derived from an EMBL/GenBank/DDBJ whole genome shotgun (WGS) entry which is preliminary data.</text>
</comment>
<dbReference type="EMBL" id="JAMWMR010000003">
    <property type="protein sequence ID" value="MCN9240069.1"/>
    <property type="molecule type" value="Genomic_DNA"/>
</dbReference>
<gene>
    <name evidence="2" type="ORF">NGF19_04565</name>
</gene>
<evidence type="ECO:0000256" key="1">
    <source>
        <dbReference type="SAM" id="MobiDB-lite"/>
    </source>
</evidence>
<dbReference type="SUPFAM" id="SSF48452">
    <property type="entry name" value="TPR-like"/>
    <property type="match status" value="1"/>
</dbReference>
<keyword evidence="3" id="KW-1185">Reference proteome</keyword>
<name>A0ABT0Z8H6_9ACTN</name>
<accession>A0ABT0Z8H6</accession>
<dbReference type="Gene3D" id="1.25.40.10">
    <property type="entry name" value="Tetratricopeptide repeat domain"/>
    <property type="match status" value="1"/>
</dbReference>
<feature type="region of interest" description="Disordered" evidence="1">
    <location>
        <begin position="227"/>
        <end position="246"/>
    </location>
</feature>
<evidence type="ECO:0000313" key="2">
    <source>
        <dbReference type="EMBL" id="MCN9240069.1"/>
    </source>
</evidence>
<dbReference type="NCBIfam" id="NF041121">
    <property type="entry name" value="SAV_2336_NTERM"/>
    <property type="match status" value="1"/>
</dbReference>
<feature type="region of interest" description="Disordered" evidence="1">
    <location>
        <begin position="52"/>
        <end position="110"/>
    </location>
</feature>
<dbReference type="InterPro" id="IPR047738">
    <property type="entry name" value="SAV_2336-like_N"/>
</dbReference>
<dbReference type="InterPro" id="IPR011990">
    <property type="entry name" value="TPR-like_helical_dom_sf"/>
</dbReference>
<dbReference type="RefSeq" id="WP_252422338.1">
    <property type="nucleotide sequence ID" value="NZ_JAMWMR010000003.1"/>
</dbReference>
<protein>
    <submittedName>
        <fullName evidence="2">Metallophosphoesterase</fullName>
    </submittedName>
</protein>
<organism evidence="2 3">
    <name type="scientific">Streptomyces macrolidinus</name>
    <dbReference type="NCBI Taxonomy" id="2952607"/>
    <lineage>
        <taxon>Bacteria</taxon>
        <taxon>Bacillati</taxon>
        <taxon>Actinomycetota</taxon>
        <taxon>Actinomycetes</taxon>
        <taxon>Kitasatosporales</taxon>
        <taxon>Streptomycetaceae</taxon>
        <taxon>Streptomyces</taxon>
    </lineage>
</organism>
<proteinExistence type="predicted"/>
<dbReference type="Proteomes" id="UP001523219">
    <property type="component" value="Unassembled WGS sequence"/>
</dbReference>